<feature type="transmembrane region" description="Helical" evidence="1">
    <location>
        <begin position="58"/>
        <end position="79"/>
    </location>
</feature>
<feature type="transmembrane region" description="Helical" evidence="1">
    <location>
        <begin position="200"/>
        <end position="221"/>
    </location>
</feature>
<dbReference type="RefSeq" id="WP_349231957.1">
    <property type="nucleotide sequence ID" value="NZ_JBBMFK010000016.1"/>
</dbReference>
<name>A0ABV1E9D0_9FIRM</name>
<evidence type="ECO:0000256" key="1">
    <source>
        <dbReference type="SAM" id="Phobius"/>
    </source>
</evidence>
<gene>
    <name evidence="2" type="ORF">WMO64_10655</name>
</gene>
<keyword evidence="1" id="KW-1133">Transmembrane helix</keyword>
<feature type="transmembrane region" description="Helical" evidence="1">
    <location>
        <begin position="150"/>
        <end position="169"/>
    </location>
</feature>
<dbReference type="Proteomes" id="UP001464378">
    <property type="component" value="Unassembled WGS sequence"/>
</dbReference>
<organism evidence="2 3">
    <name type="scientific">Pseudoflavonifractor intestinihominis</name>
    <dbReference type="NCBI Taxonomy" id="3133171"/>
    <lineage>
        <taxon>Bacteria</taxon>
        <taxon>Bacillati</taxon>
        <taxon>Bacillota</taxon>
        <taxon>Clostridia</taxon>
        <taxon>Eubacteriales</taxon>
        <taxon>Oscillospiraceae</taxon>
        <taxon>Pseudoflavonifractor</taxon>
    </lineage>
</organism>
<accession>A0ABV1E9D0</accession>
<keyword evidence="1" id="KW-0472">Membrane</keyword>
<sequence length="223" mass="23376">MANFCKKCGRPLENGRCPVCDGPAQPQYAPPASSGSGAAFFAGLGNDLRAFFASRDPFRIAPAAGFVVVALIYLLQAFFSLSDNGLSYNLYVVLSWLNLLSCIAVGVGAVNLVKGKATAGTALLSGCVSALMGLTGVLNLLGMLVPHSSFFNYLLPCLFILVLGLGLTVKVRLFRMFCLGGAAALALILLVEVFTTLPFLPQLALCWCALCGALAVVKGYLQV</sequence>
<proteinExistence type="predicted"/>
<evidence type="ECO:0000313" key="2">
    <source>
        <dbReference type="EMBL" id="MEQ2443922.1"/>
    </source>
</evidence>
<protein>
    <submittedName>
        <fullName evidence="2">Zinc ribbon domain-containing protein</fullName>
    </submittedName>
</protein>
<feature type="transmembrane region" description="Helical" evidence="1">
    <location>
        <begin position="91"/>
        <end position="110"/>
    </location>
</feature>
<evidence type="ECO:0000313" key="3">
    <source>
        <dbReference type="Proteomes" id="UP001464378"/>
    </source>
</evidence>
<reference evidence="2 3" key="1">
    <citation type="submission" date="2024-03" db="EMBL/GenBank/DDBJ databases">
        <title>Human intestinal bacterial collection.</title>
        <authorList>
            <person name="Pauvert C."/>
            <person name="Hitch T.C.A."/>
            <person name="Clavel T."/>
        </authorList>
    </citation>
    <scope>NUCLEOTIDE SEQUENCE [LARGE SCALE GENOMIC DNA]</scope>
    <source>
        <strain evidence="2 3">CLA-AP-H29</strain>
    </source>
</reference>
<feature type="transmembrane region" description="Helical" evidence="1">
    <location>
        <begin position="122"/>
        <end position="144"/>
    </location>
</feature>
<keyword evidence="1" id="KW-0812">Transmembrane</keyword>
<keyword evidence="3" id="KW-1185">Reference proteome</keyword>
<comment type="caution">
    <text evidence="2">The sequence shown here is derived from an EMBL/GenBank/DDBJ whole genome shotgun (WGS) entry which is preliminary data.</text>
</comment>
<dbReference type="EMBL" id="JBBMFK010000016">
    <property type="protein sequence ID" value="MEQ2443922.1"/>
    <property type="molecule type" value="Genomic_DNA"/>
</dbReference>
<feature type="transmembrane region" description="Helical" evidence="1">
    <location>
        <begin position="176"/>
        <end position="194"/>
    </location>
</feature>